<dbReference type="InterPro" id="IPR036388">
    <property type="entry name" value="WH-like_DNA-bd_sf"/>
</dbReference>
<dbReference type="SMART" id="SM00895">
    <property type="entry name" value="FCD"/>
    <property type="match status" value="1"/>
</dbReference>
<dbReference type="EMBL" id="CP104064">
    <property type="protein sequence ID" value="WAH35774.1"/>
    <property type="molecule type" value="Genomic_DNA"/>
</dbReference>
<dbReference type="RefSeq" id="WP_268043056.1">
    <property type="nucleotide sequence ID" value="NZ_CP104064.1"/>
</dbReference>
<evidence type="ECO:0000313" key="5">
    <source>
        <dbReference type="EMBL" id="WAH35774.1"/>
    </source>
</evidence>
<dbReference type="Gene3D" id="1.10.10.10">
    <property type="entry name" value="Winged helix-like DNA-binding domain superfamily/Winged helix DNA-binding domain"/>
    <property type="match status" value="1"/>
</dbReference>
<dbReference type="SUPFAM" id="SSF48008">
    <property type="entry name" value="GntR ligand-binding domain-like"/>
    <property type="match status" value="1"/>
</dbReference>
<dbReference type="SUPFAM" id="SSF46785">
    <property type="entry name" value="Winged helix' DNA-binding domain"/>
    <property type="match status" value="1"/>
</dbReference>
<dbReference type="PANTHER" id="PTHR43537">
    <property type="entry name" value="TRANSCRIPTIONAL REGULATOR, GNTR FAMILY"/>
    <property type="match status" value="1"/>
</dbReference>
<dbReference type="Pfam" id="PF07729">
    <property type="entry name" value="FCD"/>
    <property type="match status" value="1"/>
</dbReference>
<evidence type="ECO:0000313" key="6">
    <source>
        <dbReference type="Proteomes" id="UP001164803"/>
    </source>
</evidence>
<name>A0ABY6Z0A9_9BACL</name>
<gene>
    <name evidence="5" type="ORF">NZD86_16065</name>
</gene>
<keyword evidence="2" id="KW-0238">DNA-binding</keyword>
<keyword evidence="3" id="KW-0804">Transcription</keyword>
<feature type="domain" description="HTH gntR-type" evidence="4">
    <location>
        <begin position="5"/>
        <end position="73"/>
    </location>
</feature>
<dbReference type="Gene3D" id="1.20.120.530">
    <property type="entry name" value="GntR ligand-binding domain-like"/>
    <property type="match status" value="1"/>
</dbReference>
<dbReference type="PROSITE" id="PS50949">
    <property type="entry name" value="HTH_GNTR"/>
    <property type="match status" value="1"/>
</dbReference>
<dbReference type="InterPro" id="IPR000524">
    <property type="entry name" value="Tscrpt_reg_HTH_GntR"/>
</dbReference>
<dbReference type="PANTHER" id="PTHR43537:SF5">
    <property type="entry name" value="UXU OPERON TRANSCRIPTIONAL REGULATOR"/>
    <property type="match status" value="1"/>
</dbReference>
<proteinExistence type="predicted"/>
<evidence type="ECO:0000256" key="3">
    <source>
        <dbReference type="ARBA" id="ARBA00023163"/>
    </source>
</evidence>
<keyword evidence="6" id="KW-1185">Reference proteome</keyword>
<keyword evidence="1" id="KW-0805">Transcription regulation</keyword>
<evidence type="ECO:0000259" key="4">
    <source>
        <dbReference type="PROSITE" id="PS50949"/>
    </source>
</evidence>
<organism evidence="5 6">
    <name type="scientific">Alicyclobacillus dauci</name>
    <dbReference type="NCBI Taxonomy" id="1475485"/>
    <lineage>
        <taxon>Bacteria</taxon>
        <taxon>Bacillati</taxon>
        <taxon>Bacillota</taxon>
        <taxon>Bacilli</taxon>
        <taxon>Bacillales</taxon>
        <taxon>Alicyclobacillaceae</taxon>
        <taxon>Alicyclobacillus</taxon>
    </lineage>
</organism>
<dbReference type="PRINTS" id="PR00035">
    <property type="entry name" value="HTHGNTR"/>
</dbReference>
<sequence>MTQKESVAKIAAERIKDFIKKGEVGSDGKLPNERDLSKILMVGRSSVREALLLLETEGVIEIRPMKGSYVVSQENYNAAQFMSWYNQYQPEIFHLLETRIALEPMAAFLAAERVTEEQLERLEKCHEQFVDFIMENNVIKIALGDEAFHDLIFESSQNPLLQNLNNVIKKMLTDYRKKVFSIPKEAMKAVSQHDEILRFIRERNPEAAKENMIQHLLISKRGLLETAETEGSLIDTSLRGGSE</sequence>
<protein>
    <submittedName>
        <fullName evidence="5">FadR family transcriptional regulator</fullName>
    </submittedName>
</protein>
<accession>A0ABY6Z0A9</accession>
<dbReference type="SMART" id="SM00345">
    <property type="entry name" value="HTH_GNTR"/>
    <property type="match status" value="1"/>
</dbReference>
<dbReference type="InterPro" id="IPR008920">
    <property type="entry name" value="TF_FadR/GntR_C"/>
</dbReference>
<evidence type="ECO:0000256" key="2">
    <source>
        <dbReference type="ARBA" id="ARBA00023125"/>
    </source>
</evidence>
<dbReference type="CDD" id="cd07377">
    <property type="entry name" value="WHTH_GntR"/>
    <property type="match status" value="1"/>
</dbReference>
<reference evidence="5" key="1">
    <citation type="submission" date="2022-08" db="EMBL/GenBank/DDBJ databases">
        <title>Alicyclobacillus dauci DSM2870, complete genome.</title>
        <authorList>
            <person name="Wang Q."/>
            <person name="Cai R."/>
            <person name="Wang Z."/>
        </authorList>
    </citation>
    <scope>NUCLEOTIDE SEQUENCE</scope>
    <source>
        <strain evidence="5">DSM 28700</strain>
    </source>
</reference>
<evidence type="ECO:0000256" key="1">
    <source>
        <dbReference type="ARBA" id="ARBA00023015"/>
    </source>
</evidence>
<dbReference type="Proteomes" id="UP001164803">
    <property type="component" value="Chromosome"/>
</dbReference>
<dbReference type="InterPro" id="IPR011711">
    <property type="entry name" value="GntR_C"/>
</dbReference>
<dbReference type="InterPro" id="IPR036390">
    <property type="entry name" value="WH_DNA-bd_sf"/>
</dbReference>
<dbReference type="Pfam" id="PF00392">
    <property type="entry name" value="GntR"/>
    <property type="match status" value="1"/>
</dbReference>